<accession>A0ACB8EYC5</accession>
<dbReference type="Proteomes" id="UP000827872">
    <property type="component" value="Linkage Group LG12"/>
</dbReference>
<protein>
    <submittedName>
        <fullName evidence="1">Uncharacterized protein</fullName>
    </submittedName>
</protein>
<proteinExistence type="predicted"/>
<name>A0ACB8EYC5_9SAUR</name>
<comment type="caution">
    <text evidence="1">The sequence shown here is derived from an EMBL/GenBank/DDBJ whole genome shotgun (WGS) entry which is preliminary data.</text>
</comment>
<evidence type="ECO:0000313" key="2">
    <source>
        <dbReference type="Proteomes" id="UP000827872"/>
    </source>
</evidence>
<sequence length="175" mass="18886">MLKSVGLGRLEMGDPYSNPQFPIGYPSYRPSLNLVIKTEDLSDSVQSAIPSRPGHLVQGPSMMPGGQIAGDMSSLHTLQQLVQVPGHMQSVPLFLLSQASTGQQGNMKTCVSIKKHRELLDVESDRWSLETSARLAAALQNTRVEKHVLGEVGNAAASPETLWLERPGILPHGAL</sequence>
<organism evidence="1 2">
    <name type="scientific">Sphaerodactylus townsendi</name>
    <dbReference type="NCBI Taxonomy" id="933632"/>
    <lineage>
        <taxon>Eukaryota</taxon>
        <taxon>Metazoa</taxon>
        <taxon>Chordata</taxon>
        <taxon>Craniata</taxon>
        <taxon>Vertebrata</taxon>
        <taxon>Euteleostomi</taxon>
        <taxon>Lepidosauria</taxon>
        <taxon>Squamata</taxon>
        <taxon>Bifurcata</taxon>
        <taxon>Gekkota</taxon>
        <taxon>Sphaerodactylidae</taxon>
        <taxon>Sphaerodactylus</taxon>
    </lineage>
</organism>
<dbReference type="EMBL" id="CM037625">
    <property type="protein sequence ID" value="KAH7997800.1"/>
    <property type="molecule type" value="Genomic_DNA"/>
</dbReference>
<gene>
    <name evidence="1" type="ORF">K3G42_008492</name>
</gene>
<evidence type="ECO:0000313" key="1">
    <source>
        <dbReference type="EMBL" id="KAH7997800.1"/>
    </source>
</evidence>
<reference evidence="1" key="1">
    <citation type="submission" date="2021-08" db="EMBL/GenBank/DDBJ databases">
        <title>The first chromosome-level gecko genome reveals the dynamic sex chromosomes of Neotropical dwarf geckos (Sphaerodactylidae: Sphaerodactylus).</title>
        <authorList>
            <person name="Pinto B.J."/>
            <person name="Keating S.E."/>
            <person name="Gamble T."/>
        </authorList>
    </citation>
    <scope>NUCLEOTIDE SEQUENCE</scope>
    <source>
        <strain evidence="1">TG3544</strain>
    </source>
</reference>
<keyword evidence="2" id="KW-1185">Reference proteome</keyword>